<sequence>MTASTAHHSEADASLSADAYPVDDLLLPLAQITRILRTLYVPDKMSLSREARIGMNQATITFVNFITALAQEIAAKAKKKTISANDVLSAIEAAGFQEFLPILREALEQLQKQKEDKRSSKQIAASSTTTAGASAARSSSSTATTARASSAAHDPEPAGEAQGESDTDLEEEIDIMDTT</sequence>
<dbReference type="STRING" id="765915.A0A1Y2HS02"/>
<dbReference type="OrthoDB" id="1707486at2759"/>
<feature type="region of interest" description="Disordered" evidence="5">
    <location>
        <begin position="113"/>
        <end position="179"/>
    </location>
</feature>
<evidence type="ECO:0000256" key="1">
    <source>
        <dbReference type="ARBA" id="ARBA00004123"/>
    </source>
</evidence>
<dbReference type="GO" id="GO:0031507">
    <property type="term" value="P:heterochromatin formation"/>
    <property type="evidence" value="ECO:0007669"/>
    <property type="project" value="TreeGrafter"/>
</dbReference>
<dbReference type="EMBL" id="MCFL01000013">
    <property type="protein sequence ID" value="ORZ37377.1"/>
    <property type="molecule type" value="Genomic_DNA"/>
</dbReference>
<dbReference type="Pfam" id="PF00808">
    <property type="entry name" value="CBFD_NFYB_HMF"/>
    <property type="match status" value="1"/>
</dbReference>
<dbReference type="GO" id="GO:0046982">
    <property type="term" value="F:protein heterodimerization activity"/>
    <property type="evidence" value="ECO:0007669"/>
    <property type="project" value="InterPro"/>
</dbReference>
<dbReference type="CDD" id="cd22928">
    <property type="entry name" value="HFD_POLE3_DPB4"/>
    <property type="match status" value="1"/>
</dbReference>
<dbReference type="AlphaFoldDB" id="A0A1Y2HS02"/>
<evidence type="ECO:0000313" key="7">
    <source>
        <dbReference type="EMBL" id="ORZ37377.1"/>
    </source>
</evidence>
<keyword evidence="2" id="KW-0539">Nucleus</keyword>
<feature type="compositionally biased region" description="Acidic residues" evidence="5">
    <location>
        <begin position="163"/>
        <end position="179"/>
    </location>
</feature>
<protein>
    <recommendedName>
        <fullName evidence="3">DNA polymerase epsilon subunit D</fullName>
    </recommendedName>
    <alternativeName>
        <fullName evidence="4">DNA polymerase II subunit D</fullName>
    </alternativeName>
</protein>
<evidence type="ECO:0000313" key="8">
    <source>
        <dbReference type="Proteomes" id="UP000193411"/>
    </source>
</evidence>
<evidence type="ECO:0000256" key="5">
    <source>
        <dbReference type="SAM" id="MobiDB-lite"/>
    </source>
</evidence>
<dbReference type="PANTHER" id="PTHR46172">
    <property type="entry name" value="DNA POLYMERASE EPSILON SUBUNIT 3"/>
    <property type="match status" value="1"/>
</dbReference>
<gene>
    <name evidence="7" type="ORF">BCR44DRAFT_1431033</name>
</gene>
<dbReference type="GO" id="GO:0008623">
    <property type="term" value="C:CHRAC"/>
    <property type="evidence" value="ECO:0007669"/>
    <property type="project" value="TreeGrafter"/>
</dbReference>
<keyword evidence="8" id="KW-1185">Reference proteome</keyword>
<comment type="caution">
    <text evidence="7">The sequence shown here is derived from an EMBL/GenBank/DDBJ whole genome shotgun (WGS) entry which is preliminary data.</text>
</comment>
<evidence type="ECO:0000256" key="4">
    <source>
        <dbReference type="ARBA" id="ARBA00042096"/>
    </source>
</evidence>
<dbReference type="Proteomes" id="UP000193411">
    <property type="component" value="Unassembled WGS sequence"/>
</dbReference>
<dbReference type="InterPro" id="IPR003958">
    <property type="entry name" value="CBFA_NFYB_domain"/>
</dbReference>
<accession>A0A1Y2HS02</accession>
<feature type="compositionally biased region" description="Low complexity" evidence="5">
    <location>
        <begin position="124"/>
        <end position="152"/>
    </location>
</feature>
<dbReference type="SUPFAM" id="SSF47113">
    <property type="entry name" value="Histone-fold"/>
    <property type="match status" value="1"/>
</dbReference>
<dbReference type="Gene3D" id="1.10.20.10">
    <property type="entry name" value="Histone, subunit A"/>
    <property type="match status" value="1"/>
</dbReference>
<feature type="domain" description="Transcription factor CBF/NF-Y/archaeal histone" evidence="6">
    <location>
        <begin position="27"/>
        <end position="91"/>
    </location>
</feature>
<dbReference type="GO" id="GO:0031490">
    <property type="term" value="F:chromatin DNA binding"/>
    <property type="evidence" value="ECO:0007669"/>
    <property type="project" value="TreeGrafter"/>
</dbReference>
<name>A0A1Y2HS02_9FUNG</name>
<dbReference type="PANTHER" id="PTHR46172:SF1">
    <property type="entry name" value="DNA POLYMERASE EPSILON SUBUNIT 3"/>
    <property type="match status" value="1"/>
</dbReference>
<dbReference type="InterPro" id="IPR009072">
    <property type="entry name" value="Histone-fold"/>
</dbReference>
<reference evidence="7 8" key="1">
    <citation type="submission" date="2016-07" db="EMBL/GenBank/DDBJ databases">
        <title>Pervasive Adenine N6-methylation of Active Genes in Fungi.</title>
        <authorList>
            <consortium name="DOE Joint Genome Institute"/>
            <person name="Mondo S.J."/>
            <person name="Dannebaum R.O."/>
            <person name="Kuo R.C."/>
            <person name="Labutti K."/>
            <person name="Haridas S."/>
            <person name="Kuo A."/>
            <person name="Salamov A."/>
            <person name="Ahrendt S.R."/>
            <person name="Lipzen A."/>
            <person name="Sullivan W."/>
            <person name="Andreopoulos W.B."/>
            <person name="Clum A."/>
            <person name="Lindquist E."/>
            <person name="Daum C."/>
            <person name="Ramamoorthy G.K."/>
            <person name="Gryganskyi A."/>
            <person name="Culley D."/>
            <person name="Magnuson J.K."/>
            <person name="James T.Y."/>
            <person name="O'Malley M.A."/>
            <person name="Stajich J.E."/>
            <person name="Spatafora J.W."/>
            <person name="Visel A."/>
            <person name="Grigoriev I.V."/>
        </authorList>
    </citation>
    <scope>NUCLEOTIDE SEQUENCE [LARGE SCALE GENOMIC DNA]</scope>
    <source>
        <strain evidence="7 8">PL171</strain>
    </source>
</reference>
<evidence type="ECO:0000256" key="2">
    <source>
        <dbReference type="ARBA" id="ARBA00023242"/>
    </source>
</evidence>
<dbReference type="InterPro" id="IPR051377">
    <property type="entry name" value="DNA_Pol-Epsilon_Subunit"/>
</dbReference>
<evidence type="ECO:0000259" key="6">
    <source>
        <dbReference type="Pfam" id="PF00808"/>
    </source>
</evidence>
<evidence type="ECO:0000256" key="3">
    <source>
        <dbReference type="ARBA" id="ARBA00039775"/>
    </source>
</evidence>
<dbReference type="GO" id="GO:0006272">
    <property type="term" value="P:leading strand elongation"/>
    <property type="evidence" value="ECO:0007669"/>
    <property type="project" value="TreeGrafter"/>
</dbReference>
<comment type="subcellular location">
    <subcellularLocation>
        <location evidence="1">Nucleus</location>
    </subcellularLocation>
</comment>
<proteinExistence type="predicted"/>
<dbReference type="GO" id="GO:0006974">
    <property type="term" value="P:DNA damage response"/>
    <property type="evidence" value="ECO:0007669"/>
    <property type="project" value="TreeGrafter"/>
</dbReference>
<dbReference type="GO" id="GO:0008622">
    <property type="term" value="C:epsilon DNA polymerase complex"/>
    <property type="evidence" value="ECO:0007669"/>
    <property type="project" value="TreeGrafter"/>
</dbReference>
<organism evidence="7 8">
    <name type="scientific">Catenaria anguillulae PL171</name>
    <dbReference type="NCBI Taxonomy" id="765915"/>
    <lineage>
        <taxon>Eukaryota</taxon>
        <taxon>Fungi</taxon>
        <taxon>Fungi incertae sedis</taxon>
        <taxon>Blastocladiomycota</taxon>
        <taxon>Blastocladiomycetes</taxon>
        <taxon>Blastocladiales</taxon>
        <taxon>Catenariaceae</taxon>
        <taxon>Catenaria</taxon>
    </lineage>
</organism>